<reference evidence="2" key="1">
    <citation type="journal article" date="2015" name="Nat. Genet.">
        <title>The pineapple genome and the evolution of CAM photosynthesis.</title>
        <authorList>
            <person name="Ming R."/>
            <person name="VanBuren R."/>
            <person name="Wai C.M."/>
            <person name="Tang H."/>
            <person name="Schatz M.C."/>
            <person name="Bowers J.E."/>
            <person name="Lyons E."/>
            <person name="Wang M.L."/>
            <person name="Chen J."/>
            <person name="Biggers E."/>
            <person name="Zhang J."/>
            <person name="Huang L."/>
            <person name="Zhang L."/>
            <person name="Miao W."/>
            <person name="Zhang J."/>
            <person name="Ye Z."/>
            <person name="Miao C."/>
            <person name="Lin Z."/>
            <person name="Wang H."/>
            <person name="Zhou H."/>
            <person name="Yim W.C."/>
            <person name="Priest H.D."/>
            <person name="Zheng C."/>
            <person name="Woodhouse M."/>
            <person name="Edger P.P."/>
            <person name="Guyot R."/>
            <person name="Guo H.B."/>
            <person name="Guo H."/>
            <person name="Zheng G."/>
            <person name="Singh R."/>
            <person name="Sharma A."/>
            <person name="Min X."/>
            <person name="Zheng Y."/>
            <person name="Lee H."/>
            <person name="Gurtowski J."/>
            <person name="Sedlazeck F.J."/>
            <person name="Harkess A."/>
            <person name="McKain M.R."/>
            <person name="Liao Z."/>
            <person name="Fang J."/>
            <person name="Liu J."/>
            <person name="Zhang X."/>
            <person name="Zhang Q."/>
            <person name="Hu W."/>
            <person name="Qin Y."/>
            <person name="Wang K."/>
            <person name="Chen L.Y."/>
            <person name="Shirley N."/>
            <person name="Lin Y.R."/>
            <person name="Liu L.Y."/>
            <person name="Hernandez A.G."/>
            <person name="Wright C.L."/>
            <person name="Bulone V."/>
            <person name="Tuskan G.A."/>
            <person name="Heath K."/>
            <person name="Zee F."/>
            <person name="Moore P.H."/>
            <person name="Sunkar R."/>
            <person name="Leebens-Mack J.H."/>
            <person name="Mockler T."/>
            <person name="Bennetzen J.L."/>
            <person name="Freeling M."/>
            <person name="Sankoff D."/>
            <person name="Paterson A.H."/>
            <person name="Zhu X."/>
            <person name="Yang X."/>
            <person name="Smith J.A."/>
            <person name="Cushman J.C."/>
            <person name="Paull R.E."/>
            <person name="Yu Q."/>
        </authorList>
    </citation>
    <scope>NUCLEOTIDE SEQUENCE [LARGE SCALE GENOMIC DNA]</scope>
    <source>
        <strain evidence="2">cv. F153</strain>
    </source>
</reference>
<dbReference type="GeneID" id="109710007"/>
<reference evidence="3" key="2">
    <citation type="submission" date="2025-08" db="UniProtKB">
        <authorList>
            <consortium name="RefSeq"/>
        </authorList>
    </citation>
    <scope>IDENTIFICATION</scope>
    <source>
        <tissue evidence="3">Leaf</tissue>
    </source>
</reference>
<dbReference type="OrthoDB" id="614998at2759"/>
<evidence type="ECO:0000313" key="2">
    <source>
        <dbReference type="Proteomes" id="UP000515123"/>
    </source>
</evidence>
<name>A0A6P5F3H8_ANACO</name>
<sequence length="1032" mass="117809">MGVASSSSYYEQLKDYVLRRLFDESIQKIYVEAWNGVGATALLREVAEAVETSEKREFETVIKVVQPALFRNPREIQRAVAKQLNLPPSVTAPLDAEDEDDDFKGKEFSSRYLLWQVADEIYQAVRDRSVLLVLCNNLADAELSQPKQWPVSIMRRGSRNAVLWTSGMNISGEAAPANADLILRIEPPDEEAAVYLVYKEAVEIARYIDESSGGSLQTTPLIVLWCFWYCMLLLRRAALNRSALLPDDWPWEAAVKYFVCDGLLQGDAAWEIGKALAPVIGPIAKYQLRYWQEAFSTWTPSASELLPPKTLLIDSITHGDWIKLSSSSSEEESYRWISICSPQNNNPEPWDFLSKLYGSSVVSDVSSFFGHFEKTLKALPDGFFDHFSNVRVLDLLGCVVSPIGHSSFLRLCNLRMLRLEQCKVNPLDHPNSHSSAPEGRREPILFDNLWVLNLYNSNADTFLLAGKAFELMPNLLELDLKEETSLLHLIALNELRERMHKLEVLKLSGNVSTNFLPRSLSMAISLKELILNNCKGLEYLNLSLPATIETISLQRCASLKEVELLDPAAAPLPNLTTFRLSGSKLIAELSLQGCRKLENIDLQELMGLEVLDLSCTAIKVVDISKLPQLKQLFLLGCEQLRRVVCLHETQKLDVLYLDNYSSGSACNVDRCLDSFRNQSLLNFTDGISDANQRSFQAHVVVRDVRLFRSLGYAFPNLRISKARSHIHVKSSSTIKKGINVDTVTRLNTSITSALYYVQVLDRMIDHRRRHHPPPPVMPLNNHIEFDGGHDYRIVSENEFRRVMEFAHSLFVHGNTSNLTMDIEFGDLKYFRIERCPNMKFIFPCWKAYDYLVELESIWLSELPRLIALFKGAKIKQLKHIYLEFCARLEYVFPSLSELHNLERINIHYCGNLTAIFIDDDDNKDKRRAAPIKLLPKLRSIHLQELPKLQHIYELNICAPSLEEIKVMGCFKLKKLPLFGRSDARSMRAVKISCEKDWWDKLQWDGLESNHHSSLFNPKHCPYYKKPMKATYL</sequence>
<dbReference type="Pfam" id="PF23247">
    <property type="entry name" value="LRR_RPS2"/>
    <property type="match status" value="1"/>
</dbReference>
<feature type="domain" description="Disease resistance protein At4g27190-like leucine-rich repeats" evidence="1">
    <location>
        <begin position="872"/>
        <end position="975"/>
    </location>
</feature>
<dbReference type="SUPFAM" id="SSF52058">
    <property type="entry name" value="L domain-like"/>
    <property type="match status" value="2"/>
</dbReference>
<dbReference type="PANTHER" id="PTHR33463">
    <property type="entry name" value="NB-ARC DOMAIN-CONTAINING PROTEIN-RELATED"/>
    <property type="match status" value="1"/>
</dbReference>
<dbReference type="RefSeq" id="XP_020088013.1">
    <property type="nucleotide sequence ID" value="XM_020232424.1"/>
</dbReference>
<keyword evidence="2" id="KW-1185">Reference proteome</keyword>
<evidence type="ECO:0000313" key="3">
    <source>
        <dbReference type="RefSeq" id="XP_020088013.1"/>
    </source>
</evidence>
<dbReference type="InterPro" id="IPR032675">
    <property type="entry name" value="LRR_dom_sf"/>
</dbReference>
<gene>
    <name evidence="3" type="primary">LOC109710007</name>
</gene>
<dbReference type="InterPro" id="IPR050905">
    <property type="entry name" value="Plant_NBS-LRR"/>
</dbReference>
<organism evidence="2 3">
    <name type="scientific">Ananas comosus</name>
    <name type="common">Pineapple</name>
    <name type="synonym">Ananas ananas</name>
    <dbReference type="NCBI Taxonomy" id="4615"/>
    <lineage>
        <taxon>Eukaryota</taxon>
        <taxon>Viridiplantae</taxon>
        <taxon>Streptophyta</taxon>
        <taxon>Embryophyta</taxon>
        <taxon>Tracheophyta</taxon>
        <taxon>Spermatophyta</taxon>
        <taxon>Magnoliopsida</taxon>
        <taxon>Liliopsida</taxon>
        <taxon>Poales</taxon>
        <taxon>Bromeliaceae</taxon>
        <taxon>Bromelioideae</taxon>
        <taxon>Ananas</taxon>
    </lineage>
</organism>
<dbReference type="Proteomes" id="UP000515123">
    <property type="component" value="Linkage group 1"/>
</dbReference>
<dbReference type="PANTHER" id="PTHR33463:SF28">
    <property type="entry name" value="VTA1_CALLOSE SYNTHASE N-TERMINAL DOMAIN-CONTAINING PROTEIN"/>
    <property type="match status" value="1"/>
</dbReference>
<proteinExistence type="predicted"/>
<dbReference type="Gene3D" id="3.80.10.10">
    <property type="entry name" value="Ribonuclease Inhibitor"/>
    <property type="match status" value="2"/>
</dbReference>
<dbReference type="AlphaFoldDB" id="A0A6P5F3H8"/>
<protein>
    <submittedName>
        <fullName evidence="3">Uncharacterized protein LOC109710007</fullName>
    </submittedName>
</protein>
<accession>A0A6P5F3H8</accession>
<dbReference type="InterPro" id="IPR057135">
    <property type="entry name" value="At4g27190-like_LRR"/>
</dbReference>
<evidence type="ECO:0000259" key="1">
    <source>
        <dbReference type="Pfam" id="PF23247"/>
    </source>
</evidence>